<dbReference type="AlphaFoldDB" id="A0A4U3L2G4"/>
<organism evidence="2 3">
    <name type="scientific">Ilyomonas limi</name>
    <dbReference type="NCBI Taxonomy" id="2575867"/>
    <lineage>
        <taxon>Bacteria</taxon>
        <taxon>Pseudomonadati</taxon>
        <taxon>Bacteroidota</taxon>
        <taxon>Chitinophagia</taxon>
        <taxon>Chitinophagales</taxon>
        <taxon>Chitinophagaceae</taxon>
        <taxon>Ilyomonas</taxon>
    </lineage>
</organism>
<dbReference type="OrthoDB" id="955711at2"/>
<dbReference type="InterPro" id="IPR002716">
    <property type="entry name" value="PIN_dom"/>
</dbReference>
<reference evidence="2 3" key="1">
    <citation type="submission" date="2019-05" db="EMBL/GenBank/DDBJ databases">
        <title>Panacibacter sp. strain 17mud1-8 Genome sequencing and assembly.</title>
        <authorList>
            <person name="Chhetri G."/>
        </authorList>
    </citation>
    <scope>NUCLEOTIDE SEQUENCE [LARGE SCALE GENOMIC DNA]</scope>
    <source>
        <strain evidence="2 3">17mud1-8</strain>
    </source>
</reference>
<evidence type="ECO:0000259" key="1">
    <source>
        <dbReference type="SMART" id="SM00670"/>
    </source>
</evidence>
<accession>A0A4U3L2G4</accession>
<dbReference type="InterPro" id="IPR029060">
    <property type="entry name" value="PIN-like_dom_sf"/>
</dbReference>
<dbReference type="SMART" id="SM00670">
    <property type="entry name" value="PINc"/>
    <property type="match status" value="1"/>
</dbReference>
<dbReference type="Proteomes" id="UP000305848">
    <property type="component" value="Unassembled WGS sequence"/>
</dbReference>
<dbReference type="PANTHER" id="PTHR39677:SF4">
    <property type="entry name" value="RIBONUCLEASE VAPC6"/>
    <property type="match status" value="1"/>
</dbReference>
<comment type="caution">
    <text evidence="2">The sequence shown here is derived from an EMBL/GenBank/DDBJ whole genome shotgun (WGS) entry which is preliminary data.</text>
</comment>
<proteinExistence type="predicted"/>
<feature type="domain" description="PIN" evidence="1">
    <location>
        <begin position="3"/>
        <end position="133"/>
    </location>
</feature>
<sequence length="147" mass="16687">MNNKVMIDSSMLIEYIKKSKIALLDSLLGDSTLTCCICEVVVSEFLFYYLKINATASPLSVQSSKRIKPVLENSLDYLLIQLFHFLPTNNSLYNTVPRLMSKYNLLPNDAIILATCKMHNITKLASHDTDFIFSCQEEGIELLIEKD</sequence>
<evidence type="ECO:0000313" key="3">
    <source>
        <dbReference type="Proteomes" id="UP000305848"/>
    </source>
</evidence>
<dbReference type="EMBL" id="SZQL01000010">
    <property type="protein sequence ID" value="TKK67697.1"/>
    <property type="molecule type" value="Genomic_DNA"/>
</dbReference>
<gene>
    <name evidence="2" type="ORF">FC093_13170</name>
</gene>
<evidence type="ECO:0000313" key="2">
    <source>
        <dbReference type="EMBL" id="TKK67697.1"/>
    </source>
</evidence>
<protein>
    <submittedName>
        <fullName evidence="2">PIN domain-containing protein</fullName>
    </submittedName>
</protein>
<dbReference type="RefSeq" id="WP_137262262.1">
    <property type="nucleotide sequence ID" value="NZ_SZQL01000010.1"/>
</dbReference>
<dbReference type="PANTHER" id="PTHR39677">
    <property type="entry name" value="RIBONUCLEASE VAPC6"/>
    <property type="match status" value="1"/>
</dbReference>
<dbReference type="Pfam" id="PF01850">
    <property type="entry name" value="PIN"/>
    <property type="match status" value="1"/>
</dbReference>
<dbReference type="SUPFAM" id="SSF88723">
    <property type="entry name" value="PIN domain-like"/>
    <property type="match status" value="1"/>
</dbReference>
<dbReference type="Gene3D" id="3.40.50.1010">
    <property type="entry name" value="5'-nuclease"/>
    <property type="match status" value="1"/>
</dbReference>
<keyword evidence="3" id="KW-1185">Reference proteome</keyword>
<name>A0A4U3L2G4_9BACT</name>